<dbReference type="AlphaFoldDB" id="A0A1X7UQV5"/>
<dbReference type="GO" id="GO:0000139">
    <property type="term" value="C:Golgi membrane"/>
    <property type="evidence" value="ECO:0007669"/>
    <property type="project" value="InterPro"/>
</dbReference>
<keyword evidence="1" id="KW-0472">Membrane</keyword>
<dbReference type="Proteomes" id="UP000007879">
    <property type="component" value="Unassembled WGS sequence"/>
</dbReference>
<dbReference type="PANTHER" id="PTHR31410">
    <property type="entry name" value="TRANSMEMBRANE PROTEIN 246"/>
    <property type="match status" value="1"/>
</dbReference>
<dbReference type="KEGG" id="aqu:105312966"/>
<dbReference type="CDD" id="cd22190">
    <property type="entry name" value="PGAP4"/>
    <property type="match status" value="1"/>
</dbReference>
<feature type="transmembrane region" description="Helical" evidence="1">
    <location>
        <begin position="268"/>
        <end position="287"/>
    </location>
</feature>
<reference evidence="2" key="2">
    <citation type="submission" date="2017-05" db="UniProtKB">
        <authorList>
            <consortium name="EnsemblMetazoa"/>
        </authorList>
    </citation>
    <scope>IDENTIFICATION</scope>
</reference>
<dbReference type="GO" id="GO:0016757">
    <property type="term" value="F:glycosyltransferase activity"/>
    <property type="evidence" value="ECO:0007669"/>
    <property type="project" value="InterPro"/>
</dbReference>
<dbReference type="OrthoDB" id="2016523at2759"/>
<evidence type="ECO:0000313" key="2">
    <source>
        <dbReference type="EnsemblMetazoa" id="Aqu2.1.30041_001"/>
    </source>
</evidence>
<keyword evidence="1" id="KW-1133">Transmembrane helix</keyword>
<name>A0A1X7UQV5_AMPQE</name>
<protein>
    <submittedName>
        <fullName evidence="2">Uncharacterized protein</fullName>
    </submittedName>
</protein>
<dbReference type="PANTHER" id="PTHR31410:SF2">
    <property type="entry name" value="GLYCOSYL TRANSFERASE 64 DOMAIN-CONTAINING PROTEIN"/>
    <property type="match status" value="1"/>
</dbReference>
<evidence type="ECO:0000313" key="3">
    <source>
        <dbReference type="Proteomes" id="UP000007879"/>
    </source>
</evidence>
<proteinExistence type="predicted"/>
<dbReference type="EnsemblMetazoa" id="XM_011406013.2">
    <property type="protein sequence ID" value="XP_011404315.1"/>
    <property type="gene ID" value="LOC105312966"/>
</dbReference>
<gene>
    <name evidence="2" type="primary">105312966</name>
</gene>
<feature type="transmembrane region" description="Helical" evidence="1">
    <location>
        <begin position="233"/>
        <end position="256"/>
    </location>
</feature>
<dbReference type="InterPro" id="IPR029675">
    <property type="entry name" value="PGAP4"/>
</dbReference>
<feature type="transmembrane region" description="Helical" evidence="1">
    <location>
        <begin position="6"/>
        <end position="25"/>
    </location>
</feature>
<evidence type="ECO:0000256" key="1">
    <source>
        <dbReference type="SAM" id="Phobius"/>
    </source>
</evidence>
<dbReference type="InParanoid" id="A0A1X7UQV5"/>
<dbReference type="EnsemblMetazoa" id="Aqu2.1.30041_001">
    <property type="protein sequence ID" value="Aqu2.1.30041_001"/>
    <property type="gene ID" value="Aqu2.1.30041"/>
</dbReference>
<dbReference type="GO" id="GO:0006506">
    <property type="term" value="P:GPI anchor biosynthetic process"/>
    <property type="evidence" value="ECO:0007669"/>
    <property type="project" value="InterPro"/>
</dbReference>
<keyword evidence="3" id="KW-1185">Reference proteome</keyword>
<dbReference type="eggNOG" id="ENOG502QT3K">
    <property type="taxonomic scope" value="Eukaryota"/>
</dbReference>
<keyword evidence="1" id="KW-0812">Transmembrane</keyword>
<sequence>MKCRRLFLFEGLYLLFCAFIVFIVMPQLCKRLAYSLYYDPPPQATSIDQIQTENKARLHSAQQYLLQNDLHYLFDHFKLNQTKFCFVIITIPREGSYLTQTAAALIHQLSFLSNFTFTVYNLAAAGTHSEAFKLSSKIPVTNSRNLDPPPGDKFIKEKLDYLSALRWCHQKKSIYNIVLEDDAMADPGFAHKLNFILRYCLKDTTGDTWGLMKLYYPEKYQGWGNNRSCIGELLVLTVLLGGTLVILSGIVLPSPIDWWQFKINETIFKWRLLVSLSLVLYLILSFGRPHWEEVRKLSPFLINVVPARGCCTPAVLYPRSHLQSLIDYLDSFNCTERVPVDIAIDSWIAEKRLNKLLAVPNLFNHIGLMSSLPKGMKPSSEFHLLFPPK</sequence>
<reference evidence="3" key="1">
    <citation type="journal article" date="2010" name="Nature">
        <title>The Amphimedon queenslandica genome and the evolution of animal complexity.</title>
        <authorList>
            <person name="Srivastava M."/>
            <person name="Simakov O."/>
            <person name="Chapman J."/>
            <person name="Fahey B."/>
            <person name="Gauthier M.E."/>
            <person name="Mitros T."/>
            <person name="Richards G.S."/>
            <person name="Conaco C."/>
            <person name="Dacre M."/>
            <person name="Hellsten U."/>
            <person name="Larroux C."/>
            <person name="Putnam N.H."/>
            <person name="Stanke M."/>
            <person name="Adamska M."/>
            <person name="Darling A."/>
            <person name="Degnan S.M."/>
            <person name="Oakley T.H."/>
            <person name="Plachetzki D.C."/>
            <person name="Zhai Y."/>
            <person name="Adamski M."/>
            <person name="Calcino A."/>
            <person name="Cummins S.F."/>
            <person name="Goodstein D.M."/>
            <person name="Harris C."/>
            <person name="Jackson D.J."/>
            <person name="Leys S.P."/>
            <person name="Shu S."/>
            <person name="Woodcroft B.J."/>
            <person name="Vervoort M."/>
            <person name="Kosik K.S."/>
            <person name="Manning G."/>
            <person name="Degnan B.M."/>
            <person name="Rokhsar D.S."/>
        </authorList>
    </citation>
    <scope>NUCLEOTIDE SEQUENCE [LARGE SCALE GENOMIC DNA]</scope>
</reference>
<accession>A0A1X7UQV5</accession>
<organism evidence="2">
    <name type="scientific">Amphimedon queenslandica</name>
    <name type="common">Sponge</name>
    <dbReference type="NCBI Taxonomy" id="400682"/>
    <lineage>
        <taxon>Eukaryota</taxon>
        <taxon>Metazoa</taxon>
        <taxon>Porifera</taxon>
        <taxon>Demospongiae</taxon>
        <taxon>Heteroscleromorpha</taxon>
        <taxon>Haplosclerida</taxon>
        <taxon>Niphatidae</taxon>
        <taxon>Amphimedon</taxon>
    </lineage>
</organism>